<evidence type="ECO:0000313" key="6">
    <source>
        <dbReference type="EMBL" id="AZI44653.1"/>
    </source>
</evidence>
<dbReference type="SUPFAM" id="SSF46689">
    <property type="entry name" value="Homeodomain-like"/>
    <property type="match status" value="1"/>
</dbReference>
<organism evidence="6 7">
    <name type="scientific">Deinococcus psychrotolerans</name>
    <dbReference type="NCBI Taxonomy" id="2489213"/>
    <lineage>
        <taxon>Bacteria</taxon>
        <taxon>Thermotogati</taxon>
        <taxon>Deinococcota</taxon>
        <taxon>Deinococci</taxon>
        <taxon>Deinococcales</taxon>
        <taxon>Deinococcaceae</taxon>
        <taxon>Deinococcus</taxon>
    </lineage>
</organism>
<dbReference type="PRINTS" id="PR00455">
    <property type="entry name" value="HTHTETR"/>
</dbReference>
<dbReference type="SUPFAM" id="SSF48498">
    <property type="entry name" value="Tetracyclin repressor-like, C-terminal domain"/>
    <property type="match status" value="1"/>
</dbReference>
<evidence type="ECO:0000256" key="4">
    <source>
        <dbReference type="PROSITE-ProRule" id="PRU00335"/>
    </source>
</evidence>
<keyword evidence="3" id="KW-0804">Transcription</keyword>
<dbReference type="Pfam" id="PF14246">
    <property type="entry name" value="TetR_C_7"/>
    <property type="match status" value="1"/>
</dbReference>
<dbReference type="InterPro" id="IPR036271">
    <property type="entry name" value="Tet_transcr_reg_TetR-rel_C_sf"/>
</dbReference>
<keyword evidence="6" id="KW-0614">Plasmid</keyword>
<keyword evidence="1" id="KW-0805">Transcription regulation</keyword>
<protein>
    <submittedName>
        <fullName evidence="6">TetR/AcrR family transcriptional regulator</fullName>
    </submittedName>
</protein>
<dbReference type="InterPro" id="IPR039536">
    <property type="entry name" value="TetR_C_Proteobacteria"/>
</dbReference>
<dbReference type="PANTHER" id="PTHR30055">
    <property type="entry name" value="HTH-TYPE TRANSCRIPTIONAL REGULATOR RUTR"/>
    <property type="match status" value="1"/>
</dbReference>
<dbReference type="KEGG" id="dph:EHF33_17295"/>
<dbReference type="RefSeq" id="WP_124874500.1">
    <property type="nucleotide sequence ID" value="NZ_CP034185.1"/>
</dbReference>
<dbReference type="InterPro" id="IPR001647">
    <property type="entry name" value="HTH_TetR"/>
</dbReference>
<dbReference type="EMBL" id="CP034185">
    <property type="protein sequence ID" value="AZI44653.1"/>
    <property type="molecule type" value="Genomic_DNA"/>
</dbReference>
<proteinExistence type="predicted"/>
<dbReference type="Gene3D" id="1.10.357.10">
    <property type="entry name" value="Tetracycline Repressor, domain 2"/>
    <property type="match status" value="1"/>
</dbReference>
<keyword evidence="2 4" id="KW-0238">DNA-binding</keyword>
<evidence type="ECO:0000259" key="5">
    <source>
        <dbReference type="PROSITE" id="PS50977"/>
    </source>
</evidence>
<dbReference type="OrthoDB" id="9809994at2"/>
<dbReference type="Proteomes" id="UP000276417">
    <property type="component" value="Plasmid unnamed1"/>
</dbReference>
<evidence type="ECO:0000256" key="2">
    <source>
        <dbReference type="ARBA" id="ARBA00023125"/>
    </source>
</evidence>
<reference evidence="6 7" key="1">
    <citation type="submission" date="2018-11" db="EMBL/GenBank/DDBJ databases">
        <title>Deinococcus shelandsis sp. nov., isolated from South Shetland Islands soil of Antarctica.</title>
        <authorList>
            <person name="Tian J."/>
        </authorList>
    </citation>
    <scope>NUCLEOTIDE SEQUENCE [LARGE SCALE GENOMIC DNA]</scope>
    <source>
        <strain evidence="6 7">S14-83T</strain>
        <plasmid evidence="6 7">unnamed1</plasmid>
    </source>
</reference>
<evidence type="ECO:0000256" key="1">
    <source>
        <dbReference type="ARBA" id="ARBA00023015"/>
    </source>
</evidence>
<dbReference type="InterPro" id="IPR050109">
    <property type="entry name" value="HTH-type_TetR-like_transc_reg"/>
</dbReference>
<evidence type="ECO:0000313" key="7">
    <source>
        <dbReference type="Proteomes" id="UP000276417"/>
    </source>
</evidence>
<keyword evidence="7" id="KW-1185">Reference proteome</keyword>
<feature type="DNA-binding region" description="H-T-H motif" evidence="4">
    <location>
        <begin position="36"/>
        <end position="55"/>
    </location>
</feature>
<dbReference type="PANTHER" id="PTHR30055:SF223">
    <property type="entry name" value="HTH-TYPE TRANSCRIPTIONAL REGULATOR UIDR"/>
    <property type="match status" value="1"/>
</dbReference>
<name>A0A3G8YI44_9DEIO</name>
<sequence>MNKSVILESPRATAKRQQIMAAARQLFLSQGYGRTSTESIRQVAGVSKQTLYVYFPAKVELLSAVVMAELWAFDAPQAPAAPVSLSELRARLLGLTHTFTAQVMQPDALALLRLLIGEAVHLPELRGTLRRAFPARLLAGVEALLSAAHQARLIDAPNLNLSARMLIGPVISFVALDGLLSDQPISQGPPTPPSRETLAELVDLFLLTVKK</sequence>
<evidence type="ECO:0000256" key="3">
    <source>
        <dbReference type="ARBA" id="ARBA00023163"/>
    </source>
</evidence>
<dbReference type="AlphaFoldDB" id="A0A3G8YI44"/>
<dbReference type="GO" id="GO:0000976">
    <property type="term" value="F:transcription cis-regulatory region binding"/>
    <property type="evidence" value="ECO:0007669"/>
    <property type="project" value="TreeGrafter"/>
</dbReference>
<dbReference type="Pfam" id="PF00440">
    <property type="entry name" value="TetR_N"/>
    <property type="match status" value="1"/>
</dbReference>
<gene>
    <name evidence="6" type="ORF">EHF33_17295</name>
</gene>
<accession>A0A3G8YI44</accession>
<dbReference type="PROSITE" id="PS50977">
    <property type="entry name" value="HTH_TETR_2"/>
    <property type="match status" value="1"/>
</dbReference>
<dbReference type="FunFam" id="1.10.10.60:FF:000141">
    <property type="entry name" value="TetR family transcriptional regulator"/>
    <property type="match status" value="1"/>
</dbReference>
<dbReference type="InterPro" id="IPR009057">
    <property type="entry name" value="Homeodomain-like_sf"/>
</dbReference>
<geneLocation type="plasmid" evidence="6 7">
    <name>unnamed1</name>
</geneLocation>
<dbReference type="GO" id="GO:0003700">
    <property type="term" value="F:DNA-binding transcription factor activity"/>
    <property type="evidence" value="ECO:0007669"/>
    <property type="project" value="TreeGrafter"/>
</dbReference>
<feature type="domain" description="HTH tetR-type" evidence="5">
    <location>
        <begin position="13"/>
        <end position="73"/>
    </location>
</feature>